<feature type="domain" description="N-acetyltransferase" evidence="1">
    <location>
        <begin position="1"/>
        <end position="148"/>
    </location>
</feature>
<dbReference type="PANTHER" id="PTHR43792:SF1">
    <property type="entry name" value="N-ACETYLTRANSFERASE DOMAIN-CONTAINING PROTEIN"/>
    <property type="match status" value="1"/>
</dbReference>
<gene>
    <name evidence="2" type="ORF">CODIS_29450</name>
</gene>
<dbReference type="EMBL" id="MARB01000017">
    <property type="protein sequence ID" value="ODJ86802.1"/>
    <property type="molecule type" value="Genomic_DNA"/>
</dbReference>
<sequence length="172" mass="19775">MPFARINADPRVMEFFPQSLSRVESDDLARRCRDLIARRGWGFWAVELKGRSDFIGIVGLNEPQHRLPCSPCIEIGWRLSFGHWGKGFATEAGTTALRFAFEELNLDEVVAFTTLMNRRSREVMKRLGMVNTNRDFIHPALTPGHPLSMHVLYSISRSGWNEREEIKRESTP</sequence>
<name>A0A7Z1AEF3_9GAMM</name>
<reference evidence="2 3" key="1">
    <citation type="submission" date="2016-06" db="EMBL/GenBank/DDBJ databases">
        <title>Genome sequence of endosymbiont of Candidatus Endolucinida thiodiazotropha.</title>
        <authorList>
            <person name="Poehlein A."/>
            <person name="Koenig S."/>
            <person name="Heiden S.E."/>
            <person name="Thuermer A."/>
            <person name="Voget S."/>
            <person name="Daniel R."/>
            <person name="Markert S."/>
            <person name="Gros O."/>
            <person name="Schweder T."/>
        </authorList>
    </citation>
    <scope>NUCLEOTIDE SEQUENCE [LARGE SCALE GENOMIC DNA]</scope>
    <source>
        <strain evidence="2 3">COS</strain>
    </source>
</reference>
<protein>
    <recommendedName>
        <fullName evidence="1">N-acetyltransferase domain-containing protein</fullName>
    </recommendedName>
</protein>
<evidence type="ECO:0000313" key="2">
    <source>
        <dbReference type="EMBL" id="ODJ86802.1"/>
    </source>
</evidence>
<dbReference type="GO" id="GO:0016747">
    <property type="term" value="F:acyltransferase activity, transferring groups other than amino-acyl groups"/>
    <property type="evidence" value="ECO:0007669"/>
    <property type="project" value="InterPro"/>
</dbReference>
<dbReference type="InterPro" id="IPR051531">
    <property type="entry name" value="N-acetyltransferase"/>
</dbReference>
<dbReference type="Pfam" id="PF13302">
    <property type="entry name" value="Acetyltransf_3"/>
    <property type="match status" value="1"/>
</dbReference>
<keyword evidence="3" id="KW-1185">Reference proteome</keyword>
<evidence type="ECO:0000259" key="1">
    <source>
        <dbReference type="PROSITE" id="PS51186"/>
    </source>
</evidence>
<dbReference type="InterPro" id="IPR016181">
    <property type="entry name" value="Acyl_CoA_acyltransferase"/>
</dbReference>
<proteinExistence type="predicted"/>
<dbReference type="InterPro" id="IPR000182">
    <property type="entry name" value="GNAT_dom"/>
</dbReference>
<dbReference type="AlphaFoldDB" id="A0A7Z1AEF3"/>
<organism evidence="2 3">
    <name type="scientific">Candidatus Thiodiazotropha endolucinida</name>
    <dbReference type="NCBI Taxonomy" id="1655433"/>
    <lineage>
        <taxon>Bacteria</taxon>
        <taxon>Pseudomonadati</taxon>
        <taxon>Pseudomonadota</taxon>
        <taxon>Gammaproteobacteria</taxon>
        <taxon>Chromatiales</taxon>
        <taxon>Sedimenticolaceae</taxon>
        <taxon>Candidatus Thiodiazotropha</taxon>
    </lineage>
</organism>
<dbReference type="Proteomes" id="UP000094769">
    <property type="component" value="Unassembled WGS sequence"/>
</dbReference>
<comment type="caution">
    <text evidence="2">The sequence shown here is derived from an EMBL/GenBank/DDBJ whole genome shotgun (WGS) entry which is preliminary data.</text>
</comment>
<dbReference type="SUPFAM" id="SSF55729">
    <property type="entry name" value="Acyl-CoA N-acyltransferases (Nat)"/>
    <property type="match status" value="1"/>
</dbReference>
<dbReference type="PROSITE" id="PS51186">
    <property type="entry name" value="GNAT"/>
    <property type="match status" value="1"/>
</dbReference>
<dbReference type="Gene3D" id="3.40.630.30">
    <property type="match status" value="1"/>
</dbReference>
<dbReference type="PANTHER" id="PTHR43792">
    <property type="entry name" value="GNAT FAMILY, PUTATIVE (AFU_ORTHOLOGUE AFUA_3G00765)-RELATED-RELATED"/>
    <property type="match status" value="1"/>
</dbReference>
<evidence type="ECO:0000313" key="3">
    <source>
        <dbReference type="Proteomes" id="UP000094769"/>
    </source>
</evidence>
<accession>A0A7Z1AEF3</accession>